<organism evidence="2 3">
    <name type="scientific">Nesidiocoris tenuis</name>
    <dbReference type="NCBI Taxonomy" id="355587"/>
    <lineage>
        <taxon>Eukaryota</taxon>
        <taxon>Metazoa</taxon>
        <taxon>Ecdysozoa</taxon>
        <taxon>Arthropoda</taxon>
        <taxon>Hexapoda</taxon>
        <taxon>Insecta</taxon>
        <taxon>Pterygota</taxon>
        <taxon>Neoptera</taxon>
        <taxon>Paraneoptera</taxon>
        <taxon>Hemiptera</taxon>
        <taxon>Heteroptera</taxon>
        <taxon>Panheteroptera</taxon>
        <taxon>Cimicomorpha</taxon>
        <taxon>Miridae</taxon>
        <taxon>Dicyphina</taxon>
        <taxon>Nesidiocoris</taxon>
    </lineage>
</organism>
<accession>A0ABN7AEY4</accession>
<evidence type="ECO:0000313" key="2">
    <source>
        <dbReference type="EMBL" id="BES90603.1"/>
    </source>
</evidence>
<keyword evidence="3" id="KW-1185">Reference proteome</keyword>
<dbReference type="Proteomes" id="UP001307889">
    <property type="component" value="Chromosome 2"/>
</dbReference>
<dbReference type="EMBL" id="AP028910">
    <property type="protein sequence ID" value="BES90603.1"/>
    <property type="molecule type" value="Genomic_DNA"/>
</dbReference>
<feature type="compositionally biased region" description="Pro residues" evidence="1">
    <location>
        <begin position="7"/>
        <end position="17"/>
    </location>
</feature>
<proteinExistence type="predicted"/>
<evidence type="ECO:0000313" key="3">
    <source>
        <dbReference type="Proteomes" id="UP001307889"/>
    </source>
</evidence>
<sequence length="186" mass="20877">MTSRRNPPTPWEWPPPSSTETAPSAQGVTRAPAYENEMEMTIYLIFAEQAGLLNRKSTRLLHPLFTLIELPIFALPSLRDEQSEDGDYRFFRPKIPDSIPAEDSHDPHLTSGADLARSARVTASLILSSPAAPRCRRTHLTTRPSSQHPRSAFLCDGPVEDSIRSASENRSVFRQNFFLLGYFGDH</sequence>
<evidence type="ECO:0000256" key="1">
    <source>
        <dbReference type="SAM" id="MobiDB-lite"/>
    </source>
</evidence>
<gene>
    <name evidence="2" type="ORF">NTJ_03411</name>
</gene>
<reference evidence="2 3" key="1">
    <citation type="submission" date="2023-09" db="EMBL/GenBank/DDBJ databases">
        <title>Nesidiocoris tenuis whole genome shotgun sequence.</title>
        <authorList>
            <person name="Shibata T."/>
            <person name="Shimoda M."/>
            <person name="Kobayashi T."/>
            <person name="Uehara T."/>
        </authorList>
    </citation>
    <scope>NUCLEOTIDE SEQUENCE [LARGE SCALE GENOMIC DNA]</scope>
    <source>
        <strain evidence="2 3">Japan</strain>
    </source>
</reference>
<protein>
    <submittedName>
        <fullName evidence="2">Uncharacterized protein</fullName>
    </submittedName>
</protein>
<name>A0ABN7AEY4_9HEMI</name>
<feature type="region of interest" description="Disordered" evidence="1">
    <location>
        <begin position="1"/>
        <end position="28"/>
    </location>
</feature>